<organism evidence="2 3">
    <name type="scientific">Candidatus Falkowbacteria bacterium GW2011_GWE1_38_31</name>
    <dbReference type="NCBI Taxonomy" id="1618638"/>
    <lineage>
        <taxon>Bacteria</taxon>
        <taxon>Candidatus Falkowiibacteriota</taxon>
    </lineage>
</organism>
<dbReference type="Pfam" id="PF00069">
    <property type="entry name" value="Pkinase"/>
    <property type="match status" value="1"/>
</dbReference>
<dbReference type="InterPro" id="IPR011009">
    <property type="entry name" value="Kinase-like_dom_sf"/>
</dbReference>
<evidence type="ECO:0000313" key="2">
    <source>
        <dbReference type="EMBL" id="KKQ70594.1"/>
    </source>
</evidence>
<dbReference type="EMBL" id="LBUU01000004">
    <property type="protein sequence ID" value="KKQ70594.1"/>
    <property type="molecule type" value="Genomic_DNA"/>
</dbReference>
<accession>A0A0G0MA69</accession>
<protein>
    <submittedName>
        <fullName evidence="2">Serine/threonine protein kinase</fullName>
    </submittedName>
</protein>
<dbReference type="GO" id="GO:0005524">
    <property type="term" value="F:ATP binding"/>
    <property type="evidence" value="ECO:0007669"/>
    <property type="project" value="InterPro"/>
</dbReference>
<evidence type="ECO:0000259" key="1">
    <source>
        <dbReference type="PROSITE" id="PS50011"/>
    </source>
</evidence>
<proteinExistence type="predicted"/>
<reference evidence="2 3" key="1">
    <citation type="journal article" date="2015" name="Nature">
        <title>rRNA introns, odd ribosomes, and small enigmatic genomes across a large radiation of phyla.</title>
        <authorList>
            <person name="Brown C.T."/>
            <person name="Hug L.A."/>
            <person name="Thomas B.C."/>
            <person name="Sharon I."/>
            <person name="Castelle C.J."/>
            <person name="Singh A."/>
            <person name="Wilkins M.J."/>
            <person name="Williams K.H."/>
            <person name="Banfield J.F."/>
        </authorList>
    </citation>
    <scope>NUCLEOTIDE SEQUENCE [LARGE SCALE GENOMIC DNA]</scope>
</reference>
<dbReference type="InterPro" id="IPR000719">
    <property type="entry name" value="Prot_kinase_dom"/>
</dbReference>
<feature type="domain" description="Protein kinase" evidence="1">
    <location>
        <begin position="118"/>
        <end position="385"/>
    </location>
</feature>
<dbReference type="Proteomes" id="UP000034022">
    <property type="component" value="Unassembled WGS sequence"/>
</dbReference>
<gene>
    <name evidence="2" type="ORF">US91_C0004G0079</name>
</gene>
<dbReference type="GO" id="GO:0004674">
    <property type="term" value="F:protein serine/threonine kinase activity"/>
    <property type="evidence" value="ECO:0007669"/>
    <property type="project" value="UniProtKB-KW"/>
</dbReference>
<dbReference type="PROSITE" id="PS50011">
    <property type="entry name" value="PROTEIN_KINASE_DOM"/>
    <property type="match status" value="1"/>
</dbReference>
<dbReference type="Gene3D" id="1.10.510.10">
    <property type="entry name" value="Transferase(Phosphotransferase) domain 1"/>
    <property type="match status" value="1"/>
</dbReference>
<keyword evidence="2" id="KW-0723">Serine/threonine-protein kinase</keyword>
<keyword evidence="2" id="KW-0808">Transferase</keyword>
<comment type="caution">
    <text evidence="2">The sequence shown here is derived from an EMBL/GenBank/DDBJ whole genome shotgun (WGS) entry which is preliminary data.</text>
</comment>
<dbReference type="AlphaFoldDB" id="A0A0G0MA69"/>
<keyword evidence="2" id="KW-0418">Kinase</keyword>
<evidence type="ECO:0000313" key="3">
    <source>
        <dbReference type="Proteomes" id="UP000034022"/>
    </source>
</evidence>
<dbReference type="SUPFAM" id="SSF56112">
    <property type="entry name" value="Protein kinase-like (PK-like)"/>
    <property type="match status" value="1"/>
</dbReference>
<sequence length="385" mass="44582">MEMIDVEPKLLEIHRLIASAVFPEDVFGKKLFINDDDDGERVAETSAEEKEALSRVLKEWKRKCDPSIFSGKYSDVYSEEAIQMLYRLFNEGIERIETGDYGSDLSSDFRINIGGDEIELRKYLLDTETAEVYAGSILINGKYGKKVIAKIASKKENNRYLENEIRVLRILSEEQKSQVKHYPPENKTFKMSDGRLGLVMEYHADFYSLEEVKDSEKWKNGIPEKHMVWMLNRALSGIGYAHSRNTIHRNLNPQNVIIRPRDHNLVFTNWDQAILNAHVNSGLEFVGDKDEYFYPSELKTGDKILPSSDLFAIGKLMIYILGGNPETNEMPDSVDPRIQNFLKAFVMESKWQRVSDAWKTHGELIELVEDLWGKRKFLKFSMYNK</sequence>
<dbReference type="PANTHER" id="PTHR24347">
    <property type="entry name" value="SERINE/THREONINE-PROTEIN KINASE"/>
    <property type="match status" value="1"/>
</dbReference>
<name>A0A0G0MA69_9BACT</name>